<dbReference type="EMBL" id="CAMKVN010000180">
    <property type="protein sequence ID" value="CAI2164821.1"/>
    <property type="molecule type" value="Genomic_DNA"/>
</dbReference>
<protein>
    <submittedName>
        <fullName evidence="2">18495_t:CDS:1</fullName>
    </submittedName>
</protein>
<feature type="chain" id="PRO_5040718138" evidence="1">
    <location>
        <begin position="23"/>
        <end position="139"/>
    </location>
</feature>
<sequence>MDSISLTTFALAILYTTVSVASIPIKAAIENPLEMLIDRRRINNYKIYSNDISSNAVIILRKRNANVSVKDDGTDADVVTTTDASLNVNLLLKKCQVSSEVKADADFVDVESDDSKVEIEVKPDLNNVQVDSNTSVGKS</sequence>
<gene>
    <name evidence="2" type="ORF">FWILDA_LOCUS1760</name>
</gene>
<keyword evidence="1" id="KW-0732">Signal</keyword>
<organism evidence="2 3">
    <name type="scientific">Funneliformis geosporum</name>
    <dbReference type="NCBI Taxonomy" id="1117311"/>
    <lineage>
        <taxon>Eukaryota</taxon>
        <taxon>Fungi</taxon>
        <taxon>Fungi incertae sedis</taxon>
        <taxon>Mucoromycota</taxon>
        <taxon>Glomeromycotina</taxon>
        <taxon>Glomeromycetes</taxon>
        <taxon>Glomerales</taxon>
        <taxon>Glomeraceae</taxon>
        <taxon>Funneliformis</taxon>
    </lineage>
</organism>
<evidence type="ECO:0000313" key="3">
    <source>
        <dbReference type="Proteomes" id="UP001153678"/>
    </source>
</evidence>
<name>A0A9W4WMF9_9GLOM</name>
<dbReference type="OrthoDB" id="10560329at2759"/>
<dbReference type="Proteomes" id="UP001153678">
    <property type="component" value="Unassembled WGS sequence"/>
</dbReference>
<accession>A0A9W4WMF9</accession>
<dbReference type="AlphaFoldDB" id="A0A9W4WMF9"/>
<evidence type="ECO:0000313" key="2">
    <source>
        <dbReference type="EMBL" id="CAI2164821.1"/>
    </source>
</evidence>
<keyword evidence="3" id="KW-1185">Reference proteome</keyword>
<feature type="signal peptide" evidence="1">
    <location>
        <begin position="1"/>
        <end position="22"/>
    </location>
</feature>
<comment type="caution">
    <text evidence="2">The sequence shown here is derived from an EMBL/GenBank/DDBJ whole genome shotgun (WGS) entry which is preliminary data.</text>
</comment>
<evidence type="ECO:0000256" key="1">
    <source>
        <dbReference type="SAM" id="SignalP"/>
    </source>
</evidence>
<proteinExistence type="predicted"/>
<reference evidence="2" key="1">
    <citation type="submission" date="2022-08" db="EMBL/GenBank/DDBJ databases">
        <authorList>
            <person name="Kallberg Y."/>
            <person name="Tangrot J."/>
            <person name="Rosling A."/>
        </authorList>
    </citation>
    <scope>NUCLEOTIDE SEQUENCE</scope>
    <source>
        <strain evidence="2">Wild A</strain>
    </source>
</reference>